<proteinExistence type="predicted"/>
<evidence type="ECO:0000259" key="1">
    <source>
        <dbReference type="Pfam" id="PF13443"/>
    </source>
</evidence>
<dbReference type="STRING" id="375175.AYR53_11705"/>
<dbReference type="Proteomes" id="UP000078582">
    <property type="component" value="Chromosome"/>
</dbReference>
<name>A0A192H562_9LACO</name>
<dbReference type="GeneID" id="42982927"/>
<protein>
    <recommendedName>
        <fullName evidence="1">HTH cro/C1-type domain-containing protein</fullName>
    </recommendedName>
</protein>
<dbReference type="RefSeq" id="WP_068280160.1">
    <property type="nucleotide sequence ID" value="NZ_CP014873.1"/>
</dbReference>
<feature type="domain" description="HTH cro/C1-type" evidence="1">
    <location>
        <begin position="15"/>
        <end position="71"/>
    </location>
</feature>
<evidence type="ECO:0000313" key="2">
    <source>
        <dbReference type="EMBL" id="ANK63378.1"/>
    </source>
</evidence>
<dbReference type="InterPro" id="IPR010982">
    <property type="entry name" value="Lambda_DNA-bd_dom_sf"/>
</dbReference>
<dbReference type="GO" id="GO:0003677">
    <property type="term" value="F:DNA binding"/>
    <property type="evidence" value="ECO:0007669"/>
    <property type="project" value="InterPro"/>
</dbReference>
<evidence type="ECO:0000313" key="3">
    <source>
        <dbReference type="Proteomes" id="UP000078582"/>
    </source>
</evidence>
<accession>A0A192H562</accession>
<sequence length="74" mass="8306">MEKDIRQVVAKNVTYLLAIKNMSVNQLVESSGVSWQSIQNMMKMKTKNGITIVSLQKIAVALEINPGDLVDDWQ</sequence>
<dbReference type="Pfam" id="PF13443">
    <property type="entry name" value="HTH_26"/>
    <property type="match status" value="1"/>
</dbReference>
<gene>
    <name evidence="2" type="ORF">AYR53_11705</name>
</gene>
<dbReference type="SUPFAM" id="SSF47413">
    <property type="entry name" value="lambda repressor-like DNA-binding domains"/>
    <property type="match status" value="1"/>
</dbReference>
<dbReference type="OrthoDB" id="2317408at2"/>
<dbReference type="Gene3D" id="1.10.260.40">
    <property type="entry name" value="lambda repressor-like DNA-binding domains"/>
    <property type="match status" value="1"/>
</dbReference>
<dbReference type="CDD" id="cd00093">
    <property type="entry name" value="HTH_XRE"/>
    <property type="match status" value="1"/>
</dbReference>
<reference evidence="2 3" key="1">
    <citation type="submission" date="2016-03" db="EMBL/GenBank/DDBJ databases">
        <title>Pediococcus and Lactobacillus from brewery environment - whole genome sequencing and assembly.</title>
        <authorList>
            <person name="Behr J."/>
            <person name="Geissler A.J."/>
            <person name="Vogel R.F."/>
        </authorList>
    </citation>
    <scope>NUCLEOTIDE SEQUENCE [LARGE SCALE GENOMIC DNA]</scope>
    <source>
        <strain evidence="2 3">TMW 1.1989</strain>
    </source>
</reference>
<keyword evidence="3" id="KW-1185">Reference proteome</keyword>
<organism evidence="2 3">
    <name type="scientific">Loigolactobacillus backii</name>
    <dbReference type="NCBI Taxonomy" id="375175"/>
    <lineage>
        <taxon>Bacteria</taxon>
        <taxon>Bacillati</taxon>
        <taxon>Bacillota</taxon>
        <taxon>Bacilli</taxon>
        <taxon>Lactobacillales</taxon>
        <taxon>Lactobacillaceae</taxon>
        <taxon>Loigolactobacillus</taxon>
    </lineage>
</organism>
<dbReference type="AlphaFoldDB" id="A0A192H562"/>
<dbReference type="EMBL" id="CP014873">
    <property type="protein sequence ID" value="ANK63378.1"/>
    <property type="molecule type" value="Genomic_DNA"/>
</dbReference>
<dbReference type="InterPro" id="IPR001387">
    <property type="entry name" value="Cro/C1-type_HTH"/>
</dbReference>